<comment type="subunit">
    <text evidence="10">Component of the oligosaccharyltransferase (OST) complex.</text>
</comment>
<organism evidence="11 12">
    <name type="scientific">Gossypium australe</name>
    <dbReference type="NCBI Taxonomy" id="47621"/>
    <lineage>
        <taxon>Eukaryota</taxon>
        <taxon>Viridiplantae</taxon>
        <taxon>Streptophyta</taxon>
        <taxon>Embryophyta</taxon>
        <taxon>Tracheophyta</taxon>
        <taxon>Spermatophyta</taxon>
        <taxon>Magnoliopsida</taxon>
        <taxon>eudicotyledons</taxon>
        <taxon>Gunneridae</taxon>
        <taxon>Pentapetalae</taxon>
        <taxon>rosids</taxon>
        <taxon>malvids</taxon>
        <taxon>Malvales</taxon>
        <taxon>Malvaceae</taxon>
        <taxon>Malvoideae</taxon>
        <taxon>Gossypium</taxon>
    </lineage>
</organism>
<dbReference type="EMBL" id="SMMG02000003">
    <property type="protein sequence ID" value="KAA3481638.1"/>
    <property type="molecule type" value="Genomic_DNA"/>
</dbReference>
<keyword evidence="11" id="KW-0808">Transferase</keyword>
<keyword evidence="5 10" id="KW-0812">Transmembrane</keyword>
<reference evidence="12" key="1">
    <citation type="journal article" date="2019" name="Plant Biotechnol. J.">
        <title>Genome sequencing of the Australian wild diploid species Gossypium australe highlights disease resistance and delayed gland morphogenesis.</title>
        <authorList>
            <person name="Cai Y."/>
            <person name="Cai X."/>
            <person name="Wang Q."/>
            <person name="Wang P."/>
            <person name="Zhang Y."/>
            <person name="Cai C."/>
            <person name="Xu Y."/>
            <person name="Wang K."/>
            <person name="Zhou Z."/>
            <person name="Wang C."/>
            <person name="Geng S."/>
            <person name="Li B."/>
            <person name="Dong Q."/>
            <person name="Hou Y."/>
            <person name="Wang H."/>
            <person name="Ai P."/>
            <person name="Liu Z."/>
            <person name="Yi F."/>
            <person name="Sun M."/>
            <person name="An G."/>
            <person name="Cheng J."/>
            <person name="Zhang Y."/>
            <person name="Shi Q."/>
            <person name="Xie Y."/>
            <person name="Shi X."/>
            <person name="Chang Y."/>
            <person name="Huang F."/>
            <person name="Chen Y."/>
            <person name="Hong S."/>
            <person name="Mi L."/>
            <person name="Sun Q."/>
            <person name="Zhang L."/>
            <person name="Zhou B."/>
            <person name="Peng R."/>
            <person name="Zhang X."/>
            <person name="Liu F."/>
        </authorList>
    </citation>
    <scope>NUCLEOTIDE SEQUENCE [LARGE SCALE GENOMIC DNA]</scope>
    <source>
        <strain evidence="12">cv. PA1801</strain>
    </source>
</reference>
<keyword evidence="8 10" id="KW-1133">Transmembrane helix</keyword>
<evidence type="ECO:0000256" key="2">
    <source>
        <dbReference type="ARBA" id="ARBA00004115"/>
    </source>
</evidence>
<protein>
    <recommendedName>
        <fullName evidence="10">Dolichyl-diphosphooligosaccharide--protein glycosyltransferase subunit 1</fullName>
    </recommendedName>
</protein>
<accession>A0A5B6WK61</accession>
<dbReference type="UniPathway" id="UPA00378"/>
<comment type="function">
    <text evidence="1 10">Subunit of the oligosaccharyl transferase (OST) complex that catalyzes the initial transfer of a defined glycan (Glc(3)Man(9)GlcNAc(2) in eukaryotes) from the lipid carrier dolichol-pyrophosphate to an asparagine residue within an Asn-X-Ser/Thr consensus motif in nascent polypeptide chains, the first step in protein N-glycosylation. N-glycosylation occurs cotranslationally and the complex associates with the Sec61 complex at the channel-forming translocon complex that mediates protein translocation across the endoplasmic reticulum (ER). All subunits are required for a maximal enzyme activity.</text>
</comment>
<evidence type="ECO:0000313" key="12">
    <source>
        <dbReference type="Proteomes" id="UP000325315"/>
    </source>
</evidence>
<evidence type="ECO:0000256" key="6">
    <source>
        <dbReference type="ARBA" id="ARBA00022729"/>
    </source>
</evidence>
<dbReference type="Pfam" id="PF04597">
    <property type="entry name" value="Ribophorin_I"/>
    <property type="match status" value="1"/>
</dbReference>
<evidence type="ECO:0000256" key="8">
    <source>
        <dbReference type="ARBA" id="ARBA00022989"/>
    </source>
</evidence>
<dbReference type="Proteomes" id="UP000325315">
    <property type="component" value="Unassembled WGS sequence"/>
</dbReference>
<evidence type="ECO:0000256" key="9">
    <source>
        <dbReference type="ARBA" id="ARBA00023136"/>
    </source>
</evidence>
<evidence type="ECO:0000256" key="7">
    <source>
        <dbReference type="ARBA" id="ARBA00022824"/>
    </source>
</evidence>
<dbReference type="GO" id="GO:0008250">
    <property type="term" value="C:oligosaccharyltransferase complex"/>
    <property type="evidence" value="ECO:0007669"/>
    <property type="project" value="UniProtKB-UniRule"/>
</dbReference>
<evidence type="ECO:0000256" key="1">
    <source>
        <dbReference type="ARBA" id="ARBA00002791"/>
    </source>
</evidence>
<evidence type="ECO:0000256" key="10">
    <source>
        <dbReference type="RuleBase" id="RU361143"/>
    </source>
</evidence>
<comment type="similarity">
    <text evidence="4 10">Belongs to the OST1 family.</text>
</comment>
<proteinExistence type="inferred from homology"/>
<dbReference type="PANTHER" id="PTHR21049">
    <property type="entry name" value="RIBOPHORIN I"/>
    <property type="match status" value="1"/>
</dbReference>
<gene>
    <name evidence="11" type="ORF">EPI10_021991</name>
</gene>
<comment type="subcellular location">
    <subcellularLocation>
        <location evidence="2 10">Endoplasmic reticulum membrane</location>
        <topology evidence="2 10">Single-pass type I membrane protein</topology>
    </subcellularLocation>
</comment>
<evidence type="ECO:0000256" key="3">
    <source>
        <dbReference type="ARBA" id="ARBA00004922"/>
    </source>
</evidence>
<comment type="pathway">
    <text evidence="3 10">Protein modification; protein glycosylation.</text>
</comment>
<dbReference type="OrthoDB" id="310030at2759"/>
<dbReference type="InterPro" id="IPR007676">
    <property type="entry name" value="Ribophorin_I"/>
</dbReference>
<evidence type="ECO:0000256" key="4">
    <source>
        <dbReference type="ARBA" id="ARBA00008905"/>
    </source>
</evidence>
<dbReference type="GO" id="GO:0018279">
    <property type="term" value="P:protein N-linked glycosylation via asparagine"/>
    <property type="evidence" value="ECO:0007669"/>
    <property type="project" value="TreeGrafter"/>
</dbReference>
<dbReference type="AlphaFoldDB" id="A0A5B6WK61"/>
<comment type="caution">
    <text evidence="11">The sequence shown here is derived from an EMBL/GenBank/DDBJ whole genome shotgun (WGS) entry which is preliminary data.</text>
</comment>
<sequence>MHIVAGDLYSVLIKMRSNLIMQAKYSSLDVVGRTVVVFEKKNFVPMHNSHFQVYYTFKPIFMLAEPLMLASAFFMFFVACVAYIHIDLSIRK</sequence>
<keyword evidence="6" id="KW-0732">Signal</keyword>
<keyword evidence="12" id="KW-1185">Reference proteome</keyword>
<name>A0A5B6WK61_9ROSI</name>
<feature type="transmembrane region" description="Helical" evidence="10">
    <location>
        <begin position="67"/>
        <end position="86"/>
    </location>
</feature>
<evidence type="ECO:0000313" key="11">
    <source>
        <dbReference type="EMBL" id="KAA3481638.1"/>
    </source>
</evidence>
<keyword evidence="9 10" id="KW-0472">Membrane</keyword>
<evidence type="ECO:0000256" key="5">
    <source>
        <dbReference type="ARBA" id="ARBA00022692"/>
    </source>
</evidence>
<dbReference type="GO" id="GO:0016740">
    <property type="term" value="F:transferase activity"/>
    <property type="evidence" value="ECO:0007669"/>
    <property type="project" value="UniProtKB-KW"/>
</dbReference>
<keyword evidence="7 10" id="KW-0256">Endoplasmic reticulum</keyword>
<dbReference type="PANTHER" id="PTHR21049:SF2">
    <property type="entry name" value="DOLICHYL-DIPHOSPHOOLIGOSACCHARIDE--PROTEIN GLYCOSYLTRANSFERASE SUBUNIT 1B"/>
    <property type="match status" value="1"/>
</dbReference>